<dbReference type="AlphaFoldDB" id="A0A132A571"/>
<dbReference type="GO" id="GO:0003743">
    <property type="term" value="F:translation initiation factor activity"/>
    <property type="evidence" value="ECO:0007669"/>
    <property type="project" value="UniProtKB-KW"/>
</dbReference>
<feature type="domain" description="EIF2B subunit epsilon/gamma LbH" evidence="11">
    <location>
        <begin position="352"/>
        <end position="434"/>
    </location>
</feature>
<dbReference type="GO" id="GO:0005829">
    <property type="term" value="C:cytosol"/>
    <property type="evidence" value="ECO:0007669"/>
    <property type="project" value="UniProtKB-SubCell"/>
</dbReference>
<comment type="function">
    <text evidence="8">Acts as a component of the translation initiation factor 2B (eIF2B) complex, which catalyzes the exchange of GDP for GTP on the eukaryotic initiation factor 2 (eIF2) complex gamma subunit. Its guanine nucleotide exchange factor activity is repressed when bound to eIF2 complex phosphorylated on the alpha subunit, thereby limiting the amount of methionyl-initiator methionine tRNA available to the ribosome and consequently global translation is repressed.</text>
</comment>
<reference evidence="12 13" key="1">
    <citation type="journal article" date="2015" name="Parasit. Vectors">
        <title>Draft genome of the scabies mite.</title>
        <authorList>
            <person name="Rider S.D.Jr."/>
            <person name="Morgan M.S."/>
            <person name="Arlian L.G."/>
        </authorList>
    </citation>
    <scope>NUCLEOTIDE SEQUENCE [LARGE SCALE GENOMIC DNA]</scope>
    <source>
        <strain evidence="12">Arlian Lab</strain>
    </source>
</reference>
<dbReference type="GO" id="GO:0005851">
    <property type="term" value="C:eukaryotic translation initiation factor 2B complex"/>
    <property type="evidence" value="ECO:0007669"/>
    <property type="project" value="TreeGrafter"/>
</dbReference>
<keyword evidence="5" id="KW-0648">Protein biosynthesis</keyword>
<evidence type="ECO:0000259" key="10">
    <source>
        <dbReference type="Pfam" id="PF00483"/>
    </source>
</evidence>
<evidence type="ECO:0000313" key="12">
    <source>
        <dbReference type="EMBL" id="KPM06087.1"/>
    </source>
</evidence>
<dbReference type="InterPro" id="IPR056764">
    <property type="entry name" value="LbH_EIF2B3/5"/>
</dbReference>
<evidence type="ECO:0000256" key="2">
    <source>
        <dbReference type="ARBA" id="ARBA00007878"/>
    </source>
</evidence>
<dbReference type="Pfam" id="PF00483">
    <property type="entry name" value="NTP_transferase"/>
    <property type="match status" value="1"/>
</dbReference>
<name>A0A132A571_SARSC</name>
<dbReference type="VEuPathDB" id="VectorBase:SSCA000959"/>
<evidence type="ECO:0000256" key="5">
    <source>
        <dbReference type="ARBA" id="ARBA00022917"/>
    </source>
</evidence>
<keyword evidence="3" id="KW-0963">Cytoplasm</keyword>
<evidence type="ECO:0000256" key="6">
    <source>
        <dbReference type="ARBA" id="ARBA00044196"/>
    </source>
</evidence>
<dbReference type="EMBL" id="JXLN01010655">
    <property type="protein sequence ID" value="KPM06087.1"/>
    <property type="molecule type" value="Genomic_DNA"/>
</dbReference>
<evidence type="ECO:0000256" key="4">
    <source>
        <dbReference type="ARBA" id="ARBA00022540"/>
    </source>
</evidence>
<dbReference type="GO" id="GO:0005085">
    <property type="term" value="F:guanyl-nucleotide exchange factor activity"/>
    <property type="evidence" value="ECO:0007669"/>
    <property type="project" value="TreeGrafter"/>
</dbReference>
<sequence>MEFQTLILAGGRGTRINKLLHGKPKCLLKIAQKPMIQYPLELLIRHRIKKSMIIVQDNEKDQIKQAIDKMKLESSIDIEYVCIPHSEDYGTAETLRFIRNKLNKSMDILILTCDLITDFDLERMLKLFKIKKCSIISLSSATNPGRKFSTPASKLENNKDFQNLINFNFKPKCMLEEIDYIGLDKNDDLRMILFNPDTMHSDSIALKRSLLKRCSNFVLHSDLHDCHVYILRYWLLDYLDYETDIRSIKLDLLPSIVRKQFRTFRVPKQVDHLNNDMEQSMIKMKKNLFDFIKISETERFINRIELIDQESNFYPQSSVQCYTILADSKYCLRVNSMLRFCQASRILMEESQNCQMVGHNSIVSDSASLRHTLIGSNCRIGDKVTMINCILQDDVVVESECSFVDSLICSESLIGTKTTLENCIIGFKQIVSPESRYKNEFFHEDTLEF</sequence>
<comment type="subunit">
    <text evidence="9">Component of the translation initiation factor 2B (eIF2B) complex which is a heterodecamer of two sets of five different subunits: alpha, beta, gamma, delta and epsilon. Subunits alpha, beta and delta comprise a regulatory subcomplex and subunits epsilon and gamma comprise a catalytic subcomplex. Within the complex, the hexameric regulatory complex resides at the center, with the two heterodimeric catalytic subcomplexes bound on opposite sides.</text>
</comment>
<protein>
    <recommendedName>
        <fullName evidence="6">Translation initiation factor eIF2B subunit gamma</fullName>
    </recommendedName>
    <alternativeName>
        <fullName evidence="7">eIF2B GDP-GTP exchange factor subunit gamma</fullName>
    </alternativeName>
</protein>
<dbReference type="InterPro" id="IPR051960">
    <property type="entry name" value="eIF2B_gamma"/>
</dbReference>
<comment type="similarity">
    <text evidence="2">Belongs to the eIF-2B gamma/epsilon subunits family.</text>
</comment>
<evidence type="ECO:0000313" key="13">
    <source>
        <dbReference type="Proteomes" id="UP000616769"/>
    </source>
</evidence>
<evidence type="ECO:0000256" key="7">
    <source>
        <dbReference type="ARBA" id="ARBA00044229"/>
    </source>
</evidence>
<evidence type="ECO:0000256" key="9">
    <source>
        <dbReference type="ARBA" id="ARBA00046432"/>
    </source>
</evidence>
<dbReference type="InterPro" id="IPR029044">
    <property type="entry name" value="Nucleotide-diphossugar_trans"/>
</dbReference>
<dbReference type="PANTHER" id="PTHR45989">
    <property type="entry name" value="TRANSLATION INITIATION FACTOR EIF-2B SUBUNIT GAMMA"/>
    <property type="match status" value="1"/>
</dbReference>
<dbReference type="OrthoDB" id="10250549at2759"/>
<organism evidence="12 13">
    <name type="scientific">Sarcoptes scabiei</name>
    <name type="common">Itch mite</name>
    <name type="synonym">Acarus scabiei</name>
    <dbReference type="NCBI Taxonomy" id="52283"/>
    <lineage>
        <taxon>Eukaryota</taxon>
        <taxon>Metazoa</taxon>
        <taxon>Ecdysozoa</taxon>
        <taxon>Arthropoda</taxon>
        <taxon>Chelicerata</taxon>
        <taxon>Arachnida</taxon>
        <taxon>Acari</taxon>
        <taxon>Acariformes</taxon>
        <taxon>Sarcoptiformes</taxon>
        <taxon>Astigmata</taxon>
        <taxon>Psoroptidia</taxon>
        <taxon>Sarcoptoidea</taxon>
        <taxon>Sarcoptidae</taxon>
        <taxon>Sarcoptinae</taxon>
        <taxon>Sarcoptes</taxon>
    </lineage>
</organism>
<feature type="domain" description="Nucleotidyl transferase" evidence="10">
    <location>
        <begin position="5"/>
        <end position="135"/>
    </location>
</feature>
<dbReference type="Pfam" id="PF25084">
    <property type="entry name" value="LbH_EIF2B"/>
    <property type="match status" value="1"/>
</dbReference>
<keyword evidence="4 12" id="KW-0396">Initiation factor</keyword>
<comment type="subcellular location">
    <subcellularLocation>
        <location evidence="1">Cytoplasm</location>
        <location evidence="1">Cytosol</location>
    </subcellularLocation>
</comment>
<evidence type="ECO:0000256" key="8">
    <source>
        <dbReference type="ARBA" id="ARBA00045373"/>
    </source>
</evidence>
<dbReference type="PANTHER" id="PTHR45989:SF1">
    <property type="entry name" value="TRANSLATION INITIATION FACTOR EIF-2B SUBUNIT GAMMA"/>
    <property type="match status" value="1"/>
</dbReference>
<dbReference type="Proteomes" id="UP000616769">
    <property type="component" value="Unassembled WGS sequence"/>
</dbReference>
<proteinExistence type="inferred from homology"/>
<evidence type="ECO:0000256" key="1">
    <source>
        <dbReference type="ARBA" id="ARBA00004514"/>
    </source>
</evidence>
<dbReference type="Gene3D" id="3.90.550.10">
    <property type="entry name" value="Spore Coat Polysaccharide Biosynthesis Protein SpsA, Chain A"/>
    <property type="match status" value="1"/>
</dbReference>
<dbReference type="SUPFAM" id="SSF53448">
    <property type="entry name" value="Nucleotide-diphospho-sugar transferases"/>
    <property type="match status" value="1"/>
</dbReference>
<dbReference type="Gene3D" id="2.160.10.10">
    <property type="entry name" value="Hexapeptide repeat proteins"/>
    <property type="match status" value="1"/>
</dbReference>
<dbReference type="InterPro" id="IPR005835">
    <property type="entry name" value="NTP_transferase_dom"/>
</dbReference>
<comment type="caution">
    <text evidence="12">The sequence shown here is derived from an EMBL/GenBank/DDBJ whole genome shotgun (WGS) entry which is preliminary data.</text>
</comment>
<evidence type="ECO:0000256" key="3">
    <source>
        <dbReference type="ARBA" id="ARBA00022490"/>
    </source>
</evidence>
<gene>
    <name evidence="12" type="ORF">QR98_0045600</name>
</gene>
<evidence type="ECO:0000259" key="11">
    <source>
        <dbReference type="Pfam" id="PF25084"/>
    </source>
</evidence>
<accession>A0A132A571</accession>
<dbReference type="GO" id="GO:0002183">
    <property type="term" value="P:cytoplasmic translational initiation"/>
    <property type="evidence" value="ECO:0007669"/>
    <property type="project" value="TreeGrafter"/>
</dbReference>